<dbReference type="EMBL" id="BKCJ010001021">
    <property type="protein sequence ID" value="GEU38183.1"/>
    <property type="molecule type" value="Genomic_DNA"/>
</dbReference>
<evidence type="ECO:0000313" key="2">
    <source>
        <dbReference type="EMBL" id="GEU38183.1"/>
    </source>
</evidence>
<name>A0A6L2JMJ8_TANCI</name>
<protein>
    <submittedName>
        <fullName evidence="2">Uncharacterized protein</fullName>
    </submittedName>
</protein>
<comment type="caution">
    <text evidence="2">The sequence shown here is derived from an EMBL/GenBank/DDBJ whole genome shotgun (WGS) entry which is preliminary data.</text>
</comment>
<feature type="region of interest" description="Disordered" evidence="1">
    <location>
        <begin position="314"/>
        <end position="336"/>
    </location>
</feature>
<feature type="compositionally biased region" description="Basic residues" evidence="1">
    <location>
        <begin position="49"/>
        <end position="62"/>
    </location>
</feature>
<reference evidence="2" key="1">
    <citation type="journal article" date="2019" name="Sci. Rep.">
        <title>Draft genome of Tanacetum cinerariifolium, the natural source of mosquito coil.</title>
        <authorList>
            <person name="Yamashiro T."/>
            <person name="Shiraishi A."/>
            <person name="Satake H."/>
            <person name="Nakayama K."/>
        </authorList>
    </citation>
    <scope>NUCLEOTIDE SEQUENCE</scope>
</reference>
<evidence type="ECO:0000256" key="1">
    <source>
        <dbReference type="SAM" id="MobiDB-lite"/>
    </source>
</evidence>
<feature type="compositionally biased region" description="Basic and acidic residues" evidence="1">
    <location>
        <begin position="18"/>
        <end position="40"/>
    </location>
</feature>
<feature type="compositionally biased region" description="Basic and acidic residues" evidence="1">
    <location>
        <begin position="314"/>
        <end position="325"/>
    </location>
</feature>
<feature type="region of interest" description="Disordered" evidence="1">
    <location>
        <begin position="13"/>
        <end position="106"/>
    </location>
</feature>
<organism evidence="2">
    <name type="scientific">Tanacetum cinerariifolium</name>
    <name type="common">Dalmatian daisy</name>
    <name type="synonym">Chrysanthemum cinerariifolium</name>
    <dbReference type="NCBI Taxonomy" id="118510"/>
    <lineage>
        <taxon>Eukaryota</taxon>
        <taxon>Viridiplantae</taxon>
        <taxon>Streptophyta</taxon>
        <taxon>Embryophyta</taxon>
        <taxon>Tracheophyta</taxon>
        <taxon>Spermatophyta</taxon>
        <taxon>Magnoliopsida</taxon>
        <taxon>eudicotyledons</taxon>
        <taxon>Gunneridae</taxon>
        <taxon>Pentapetalae</taxon>
        <taxon>asterids</taxon>
        <taxon>campanulids</taxon>
        <taxon>Asterales</taxon>
        <taxon>Asteraceae</taxon>
        <taxon>Asteroideae</taxon>
        <taxon>Anthemideae</taxon>
        <taxon>Anthemidinae</taxon>
        <taxon>Tanacetum</taxon>
    </lineage>
</organism>
<sequence length="336" mass="39198">MALYHALIKSILEDEDAMDKGVADMLKKRKPDDADKDEGPPARPDQGLKRKKTSKKLNHQRRLSQLEPPKAQPNRSLHRLPKRPPTPDPEWNKGKTVDDGPTQNWLSDLSKAERSSKTLNELMSTPIDFTAFAMNRLQISDLTNADFVGPVYKLLKGTCKSYVELEYNMKECTSHWGPKRQRLYKYASNRVSTHDAYSRKRTLALTNVKLNKWYGHGHLEEIKVQRSDKKWYKFMKGDFLRLHRNDIEDMLLLVIQNRLNDLDGEVIVHFVAALQMGYTEVMSTRRWINLDKKRSRIMVKDIDRQLLERRLKKDQENDKIGSKRDKNGKRGKAEKC</sequence>
<dbReference type="AlphaFoldDB" id="A0A6L2JMJ8"/>
<gene>
    <name evidence="2" type="ORF">Tci_010161</name>
</gene>
<proteinExistence type="predicted"/>
<accession>A0A6L2JMJ8</accession>